<dbReference type="AlphaFoldDB" id="A0A1F5YJV9"/>
<dbReference type="InterPro" id="IPR031100">
    <property type="entry name" value="LOG_fam"/>
</dbReference>
<comment type="caution">
    <text evidence="2">The sequence shown here is derived from an EMBL/GenBank/DDBJ whole genome shotgun (WGS) entry which is preliminary data.</text>
</comment>
<keyword evidence="1" id="KW-0203">Cytokinin biosynthesis</keyword>
<dbReference type="PANTHER" id="PTHR43393:SF3">
    <property type="entry name" value="LYSINE DECARBOXYLASE-LIKE PROTEIN"/>
    <property type="match status" value="1"/>
</dbReference>
<keyword evidence="1" id="KW-0378">Hydrolase</keyword>
<dbReference type="GO" id="GO:0016787">
    <property type="term" value="F:hydrolase activity"/>
    <property type="evidence" value="ECO:0007669"/>
    <property type="project" value="UniProtKB-KW"/>
</dbReference>
<dbReference type="EMBL" id="MFIY01000009">
    <property type="protein sequence ID" value="OGG00435.1"/>
    <property type="molecule type" value="Genomic_DNA"/>
</dbReference>
<name>A0A1F5YJV9_9BACT</name>
<dbReference type="Proteomes" id="UP000178230">
    <property type="component" value="Unassembled WGS sequence"/>
</dbReference>
<accession>A0A1F5YJV9</accession>
<dbReference type="EC" id="3.2.2.n1" evidence="1"/>
<evidence type="ECO:0000313" key="2">
    <source>
        <dbReference type="EMBL" id="OGG00435.1"/>
    </source>
</evidence>
<dbReference type="SUPFAM" id="SSF102405">
    <property type="entry name" value="MCP/YpsA-like"/>
    <property type="match status" value="1"/>
</dbReference>
<evidence type="ECO:0000313" key="3">
    <source>
        <dbReference type="Proteomes" id="UP000178230"/>
    </source>
</evidence>
<sequence>MGKNIVIFAGNDVGSLKPKYYLNLAYQTGKLLGKAGFTVVTGGGPGLMNEASKGACEAGGQTVGVCLEISGRKQSVYLKEKYFYRKLNNRQKKLISLGQAFIALPGGIGTYYEIMEILALKRKKEIPLDYPLILVSEYFRIFHRLMQEIANEGFASKEIDLFYKLVRNPEDAVGEILKYRL</sequence>
<dbReference type="PANTHER" id="PTHR43393">
    <property type="entry name" value="CYTOKININ RIBOSIDE 5'-MONOPHOSPHATE PHOSPHORIBOHYDROLASE"/>
    <property type="match status" value="1"/>
</dbReference>
<dbReference type="GO" id="GO:0005829">
    <property type="term" value="C:cytosol"/>
    <property type="evidence" value="ECO:0007669"/>
    <property type="project" value="TreeGrafter"/>
</dbReference>
<comment type="similarity">
    <text evidence="1">Belongs to the LOG family.</text>
</comment>
<protein>
    <recommendedName>
        <fullName evidence="1">Cytokinin riboside 5'-monophosphate phosphoribohydrolase</fullName>
        <ecNumber evidence="1">3.2.2.n1</ecNumber>
    </recommendedName>
</protein>
<dbReference type="Gene3D" id="3.40.50.450">
    <property type="match status" value="1"/>
</dbReference>
<evidence type="ECO:0000256" key="1">
    <source>
        <dbReference type="RuleBase" id="RU363015"/>
    </source>
</evidence>
<dbReference type="InterPro" id="IPR005269">
    <property type="entry name" value="LOG"/>
</dbReference>
<dbReference type="InterPro" id="IPR052341">
    <property type="entry name" value="LOG_family_nucleotidases"/>
</dbReference>
<dbReference type="NCBIfam" id="TIGR00730">
    <property type="entry name" value="Rossman fold protein, TIGR00730 family"/>
    <property type="match status" value="1"/>
</dbReference>
<gene>
    <name evidence="2" type="ORF">A2Y99_00455</name>
</gene>
<dbReference type="Pfam" id="PF03641">
    <property type="entry name" value="Lysine_decarbox"/>
    <property type="match status" value="1"/>
</dbReference>
<reference evidence="2 3" key="1">
    <citation type="journal article" date="2016" name="Nat. Commun.">
        <title>Thousands of microbial genomes shed light on interconnected biogeochemical processes in an aquifer system.</title>
        <authorList>
            <person name="Anantharaman K."/>
            <person name="Brown C.T."/>
            <person name="Hug L.A."/>
            <person name="Sharon I."/>
            <person name="Castelle C.J."/>
            <person name="Probst A.J."/>
            <person name="Thomas B.C."/>
            <person name="Singh A."/>
            <person name="Wilkins M.J."/>
            <person name="Karaoz U."/>
            <person name="Brodie E.L."/>
            <person name="Williams K.H."/>
            <person name="Hubbard S.S."/>
            <person name="Banfield J.F."/>
        </authorList>
    </citation>
    <scope>NUCLEOTIDE SEQUENCE [LARGE SCALE GENOMIC DNA]</scope>
</reference>
<proteinExistence type="inferred from homology"/>
<organism evidence="2 3">
    <name type="scientific">Candidatus Gottesmanbacteria bacterium RBG_13_37_7</name>
    <dbReference type="NCBI Taxonomy" id="1798369"/>
    <lineage>
        <taxon>Bacteria</taxon>
        <taxon>Candidatus Gottesmaniibacteriota</taxon>
    </lineage>
</organism>
<dbReference type="GO" id="GO:0009691">
    <property type="term" value="P:cytokinin biosynthetic process"/>
    <property type="evidence" value="ECO:0007669"/>
    <property type="project" value="UniProtKB-UniRule"/>
</dbReference>